<comment type="caution">
    <text evidence="1">The sequence shown here is derived from an EMBL/GenBank/DDBJ whole genome shotgun (WGS) entry which is preliminary data.</text>
</comment>
<dbReference type="Proteomes" id="UP000283833">
    <property type="component" value="Unassembled WGS sequence"/>
</dbReference>
<name>A0A412QWX8_PHOVU</name>
<sequence length="72" mass="7989">MVQMVHSSCTDTAVNIPGLRIQYDNRHLTSWLLQGKTKKTLCGDTENSVTACRCISVQYGGRTKTLQCGNKK</sequence>
<dbReference type="EMBL" id="QRXI01000006">
    <property type="protein sequence ID" value="RGT95591.1"/>
    <property type="molecule type" value="Genomic_DNA"/>
</dbReference>
<proteinExistence type="predicted"/>
<protein>
    <submittedName>
        <fullName evidence="1">Uncharacterized protein</fullName>
    </submittedName>
</protein>
<reference evidence="1 2" key="1">
    <citation type="submission" date="2018-08" db="EMBL/GenBank/DDBJ databases">
        <title>A genome reference for cultivated species of the human gut microbiota.</title>
        <authorList>
            <person name="Zou Y."/>
            <person name="Xue W."/>
            <person name="Luo G."/>
        </authorList>
    </citation>
    <scope>NUCLEOTIDE SEQUENCE [LARGE SCALE GENOMIC DNA]</scope>
    <source>
        <strain evidence="1 2">AF18-14</strain>
    </source>
</reference>
<evidence type="ECO:0000313" key="2">
    <source>
        <dbReference type="Proteomes" id="UP000283833"/>
    </source>
</evidence>
<organism evidence="1 2">
    <name type="scientific">Phocaeicola vulgatus</name>
    <name type="common">Bacteroides vulgatus</name>
    <dbReference type="NCBI Taxonomy" id="821"/>
    <lineage>
        <taxon>Bacteria</taxon>
        <taxon>Pseudomonadati</taxon>
        <taxon>Bacteroidota</taxon>
        <taxon>Bacteroidia</taxon>
        <taxon>Bacteroidales</taxon>
        <taxon>Bacteroidaceae</taxon>
        <taxon>Phocaeicola</taxon>
    </lineage>
</organism>
<accession>A0A412QWX8</accession>
<gene>
    <name evidence="1" type="ORF">DWX04_06075</name>
</gene>
<dbReference type="AlphaFoldDB" id="A0A412QWX8"/>
<evidence type="ECO:0000313" key="1">
    <source>
        <dbReference type="EMBL" id="RGT95591.1"/>
    </source>
</evidence>